<proteinExistence type="inferred from homology"/>
<evidence type="ECO:0000313" key="10">
    <source>
        <dbReference type="Proteomes" id="UP000036325"/>
    </source>
</evidence>
<dbReference type="EMBL" id="JYLF01000003">
    <property type="protein sequence ID" value="KMN14401.1"/>
    <property type="molecule type" value="Genomic_DNA"/>
</dbReference>
<evidence type="ECO:0000256" key="3">
    <source>
        <dbReference type="ARBA" id="ARBA00022691"/>
    </source>
</evidence>
<dbReference type="PROSITE" id="PS00094">
    <property type="entry name" value="C5_MTASE_1"/>
    <property type="match status" value="1"/>
</dbReference>
<dbReference type="OrthoDB" id="9813719at2"/>
<comment type="similarity">
    <text evidence="6 7">Belongs to the class I-like SAM-binding methyltransferase superfamily. C5-methyltransferase family.</text>
</comment>
<feature type="active site" evidence="6">
    <location>
        <position position="74"/>
    </location>
</feature>
<reference evidence="9 10" key="1">
    <citation type="submission" date="2015-02" db="EMBL/GenBank/DDBJ databases">
        <title>Pseudomonas helleri sp. nov. and Pseudomonas weihenstephanensis sp. nov., isolated from raw cows milk.</title>
        <authorList>
            <person name="von Neubeck M."/>
            <person name="Huptas C."/>
            <person name="Wenning M."/>
            <person name="Scherer S."/>
        </authorList>
    </citation>
    <scope>NUCLEOTIDE SEQUENCE [LARGE SCALE GENOMIC DNA]</scope>
    <source>
        <strain evidence="9 10">DSM 29166</strain>
    </source>
</reference>
<dbReference type="AlphaFoldDB" id="A0A0J6LJ60"/>
<dbReference type="InterPro" id="IPR001525">
    <property type="entry name" value="C5_MeTfrase"/>
</dbReference>
<dbReference type="NCBIfam" id="TIGR00675">
    <property type="entry name" value="dcm"/>
    <property type="match status" value="1"/>
</dbReference>
<dbReference type="GO" id="GO:0003886">
    <property type="term" value="F:DNA (cytosine-5-)-methyltransferase activity"/>
    <property type="evidence" value="ECO:0007669"/>
    <property type="project" value="UniProtKB-EC"/>
</dbReference>
<dbReference type="Gene3D" id="3.40.50.150">
    <property type="entry name" value="Vaccinia Virus protein VP39"/>
    <property type="match status" value="1"/>
</dbReference>
<keyword evidence="2 6" id="KW-0808">Transferase</keyword>
<dbReference type="RefSeq" id="WP_048364217.1">
    <property type="nucleotide sequence ID" value="NZ_JYLF01000003.1"/>
</dbReference>
<accession>A0A0J6LJ60</accession>
<dbReference type="PATRIC" id="fig|1608994.3.peg.2722"/>
<evidence type="ECO:0000256" key="7">
    <source>
        <dbReference type="RuleBase" id="RU000416"/>
    </source>
</evidence>
<dbReference type="Pfam" id="PF00145">
    <property type="entry name" value="DNA_methylase"/>
    <property type="match status" value="1"/>
</dbReference>
<dbReference type="EC" id="2.1.1.37" evidence="8"/>
<organism evidence="9 10">
    <name type="scientific">Pseudomonas weihenstephanensis</name>
    <dbReference type="NCBI Taxonomy" id="1608994"/>
    <lineage>
        <taxon>Bacteria</taxon>
        <taxon>Pseudomonadati</taxon>
        <taxon>Pseudomonadota</taxon>
        <taxon>Gammaproteobacteria</taxon>
        <taxon>Pseudomonadales</taxon>
        <taxon>Pseudomonadaceae</taxon>
        <taxon>Pseudomonas</taxon>
    </lineage>
</organism>
<evidence type="ECO:0000256" key="6">
    <source>
        <dbReference type="PROSITE-ProRule" id="PRU01016"/>
    </source>
</evidence>
<comment type="caution">
    <text evidence="9">The sequence shown here is derived from an EMBL/GenBank/DDBJ whole genome shotgun (WGS) entry which is preliminary data.</text>
</comment>
<dbReference type="PRINTS" id="PR00105">
    <property type="entry name" value="C5METTRFRASE"/>
</dbReference>
<dbReference type="InterPro" id="IPR029063">
    <property type="entry name" value="SAM-dependent_MTases_sf"/>
</dbReference>
<evidence type="ECO:0000256" key="1">
    <source>
        <dbReference type="ARBA" id="ARBA00022603"/>
    </source>
</evidence>
<dbReference type="GO" id="GO:0003677">
    <property type="term" value="F:DNA binding"/>
    <property type="evidence" value="ECO:0007669"/>
    <property type="project" value="TreeGrafter"/>
</dbReference>
<evidence type="ECO:0000313" key="9">
    <source>
        <dbReference type="EMBL" id="KMN14401.1"/>
    </source>
</evidence>
<dbReference type="GO" id="GO:0044027">
    <property type="term" value="P:negative regulation of gene expression via chromosomal CpG island methylation"/>
    <property type="evidence" value="ECO:0007669"/>
    <property type="project" value="TreeGrafter"/>
</dbReference>
<dbReference type="PANTHER" id="PTHR10629">
    <property type="entry name" value="CYTOSINE-SPECIFIC METHYLTRANSFERASE"/>
    <property type="match status" value="1"/>
</dbReference>
<name>A0A0J6LJ60_9PSED</name>
<evidence type="ECO:0000256" key="5">
    <source>
        <dbReference type="ARBA" id="ARBA00047422"/>
    </source>
</evidence>
<evidence type="ECO:0000256" key="2">
    <source>
        <dbReference type="ARBA" id="ARBA00022679"/>
    </source>
</evidence>
<dbReference type="SUPFAM" id="SSF53335">
    <property type="entry name" value="S-adenosyl-L-methionine-dependent methyltransferases"/>
    <property type="match status" value="1"/>
</dbReference>
<keyword evidence="1 6" id="KW-0489">Methyltransferase</keyword>
<evidence type="ECO:0000256" key="4">
    <source>
        <dbReference type="ARBA" id="ARBA00022747"/>
    </source>
</evidence>
<evidence type="ECO:0000256" key="8">
    <source>
        <dbReference type="RuleBase" id="RU000417"/>
    </source>
</evidence>
<dbReference type="Proteomes" id="UP000036325">
    <property type="component" value="Unassembled WGS sequence"/>
</dbReference>
<comment type="catalytic activity">
    <reaction evidence="5 8">
        <text>a 2'-deoxycytidine in DNA + S-adenosyl-L-methionine = a 5-methyl-2'-deoxycytidine in DNA + S-adenosyl-L-homocysteine + H(+)</text>
        <dbReference type="Rhea" id="RHEA:13681"/>
        <dbReference type="Rhea" id="RHEA-COMP:11369"/>
        <dbReference type="Rhea" id="RHEA-COMP:11370"/>
        <dbReference type="ChEBI" id="CHEBI:15378"/>
        <dbReference type="ChEBI" id="CHEBI:57856"/>
        <dbReference type="ChEBI" id="CHEBI:59789"/>
        <dbReference type="ChEBI" id="CHEBI:85452"/>
        <dbReference type="ChEBI" id="CHEBI:85454"/>
        <dbReference type="EC" id="2.1.1.37"/>
    </reaction>
</comment>
<sequence>MQQPTIGSLFAGIGGFDVGFENAGYRTAWRVELNPVNRAVLAERFPHARQFEDVRQCGAHNLCAVDVITAGFPCQDISIAGCRENNRATRELQGERSGLFWEVIRILKETQPRWVVLENVVNLLAVNDSRDFETVIRALAECGYVGFWRVLNAQYFGVPQQRRRVFLVAGYRRMPPIQFLADAAPVDAISPAYQSQRWPRPADAWAANTLLANKAGSQTTMGCTTLVAEPHGWDQMVERQRTAEDDGLCLGLDAANLAEAFGAGNAVVTQVAEWVGRGLMSSED</sequence>
<dbReference type="PROSITE" id="PS51679">
    <property type="entry name" value="SAM_MT_C5"/>
    <property type="match status" value="1"/>
</dbReference>
<dbReference type="GO" id="GO:0032259">
    <property type="term" value="P:methylation"/>
    <property type="evidence" value="ECO:0007669"/>
    <property type="project" value="UniProtKB-KW"/>
</dbReference>
<keyword evidence="4" id="KW-0680">Restriction system</keyword>
<dbReference type="GO" id="GO:0009307">
    <property type="term" value="P:DNA restriction-modification system"/>
    <property type="evidence" value="ECO:0007669"/>
    <property type="project" value="UniProtKB-KW"/>
</dbReference>
<keyword evidence="3 6" id="KW-0949">S-adenosyl-L-methionine</keyword>
<protein>
    <recommendedName>
        <fullName evidence="8">Cytosine-specific methyltransferase</fullName>
        <ecNumber evidence="8">2.1.1.37</ecNumber>
    </recommendedName>
</protein>
<gene>
    <name evidence="9" type="ORF">TU86_10490</name>
</gene>
<dbReference type="InterPro" id="IPR018117">
    <property type="entry name" value="C5_DNA_meth_AS"/>
</dbReference>
<dbReference type="InterPro" id="IPR050390">
    <property type="entry name" value="C5-Methyltransferase"/>
</dbReference>
<dbReference type="STRING" id="1608994.TU86_10490"/>
<dbReference type="PANTHER" id="PTHR10629:SF52">
    <property type="entry name" value="DNA (CYTOSINE-5)-METHYLTRANSFERASE 1"/>
    <property type="match status" value="1"/>
</dbReference>